<accession>A0A450VFU0</accession>
<protein>
    <submittedName>
        <fullName evidence="2">Uncharacterized protein</fullName>
    </submittedName>
</protein>
<dbReference type="AlphaFoldDB" id="A0A450VFU0"/>
<reference evidence="2" key="1">
    <citation type="submission" date="2019-02" db="EMBL/GenBank/DDBJ databases">
        <authorList>
            <person name="Gruber-Vodicka R. H."/>
            <person name="Seah K. B. B."/>
        </authorList>
    </citation>
    <scope>NUCLEOTIDE SEQUENCE</scope>
    <source>
        <strain evidence="2">BECK_SA2B20</strain>
    </source>
</reference>
<organism evidence="2">
    <name type="scientific">Candidatus Kentrum eta</name>
    <dbReference type="NCBI Taxonomy" id="2126337"/>
    <lineage>
        <taxon>Bacteria</taxon>
        <taxon>Pseudomonadati</taxon>
        <taxon>Pseudomonadota</taxon>
        <taxon>Gammaproteobacteria</taxon>
        <taxon>Candidatus Kentrum</taxon>
    </lineage>
</organism>
<sequence length="185" mass="20831">MTASHRHAFDSGGWGWGRAAAQADASPRYFCRAELRAHFIRPQPPRSHRGEDAGNRRTGGVNQSAIFQKCDFSPDPLGGRGSCRAVFPGDHPRRHFRPSRNPPLVKPYLESMFPTRIRPQPDQPTALQFVPLDGRYWIERQGLHKGRRGGWGRAAAQADASPRYFCRAELGAHFIRPQPPRSQSQ</sequence>
<name>A0A450VFU0_9GAMM</name>
<evidence type="ECO:0000256" key="1">
    <source>
        <dbReference type="SAM" id="MobiDB-lite"/>
    </source>
</evidence>
<dbReference type="EMBL" id="CAADFI010000367">
    <property type="protein sequence ID" value="VFK03618.1"/>
    <property type="molecule type" value="Genomic_DNA"/>
</dbReference>
<proteinExistence type="predicted"/>
<feature type="region of interest" description="Disordered" evidence="1">
    <location>
        <begin position="42"/>
        <end position="61"/>
    </location>
</feature>
<evidence type="ECO:0000313" key="2">
    <source>
        <dbReference type="EMBL" id="VFK03618.1"/>
    </source>
</evidence>
<gene>
    <name evidence="2" type="ORF">BECKH772B_GA0070898_103673</name>
</gene>